<dbReference type="InterPro" id="IPR004864">
    <property type="entry name" value="LEA_2"/>
</dbReference>
<sequence>MGGDIRDENDEKDAKGGGVHWCAIFIGLIIVIAIIVVVLAFTVFRVRDPEVTINTIQLTNYVLKFPGPVLSFTLIVSVNVKNRNHASFNYRDSRAFVFYHGLNIGSAFISAGKVKASSTSTISSVVTIDASSFVGDPNLPTDLSAGAVPFVVTTTLPGKIDVLNIVKHDATSTVKCSFSLFPQSASVGAFNCNSKLNL</sequence>
<keyword evidence="8" id="KW-1185">Reference proteome</keyword>
<dbReference type="Proteomes" id="UP001605036">
    <property type="component" value="Unassembled WGS sequence"/>
</dbReference>
<reference evidence="7 8" key="1">
    <citation type="submission" date="2024-09" db="EMBL/GenBank/DDBJ databases">
        <title>Chromosome-scale assembly of Riccia fluitans.</title>
        <authorList>
            <person name="Paukszto L."/>
            <person name="Sawicki J."/>
            <person name="Karawczyk K."/>
            <person name="Piernik-Szablinska J."/>
            <person name="Szczecinska M."/>
            <person name="Mazdziarz M."/>
        </authorList>
    </citation>
    <scope>NUCLEOTIDE SEQUENCE [LARGE SCALE GENOMIC DNA]</scope>
    <source>
        <strain evidence="7">Rf_01</strain>
        <tissue evidence="7">Aerial parts of the thallus</tissue>
    </source>
</reference>
<comment type="subcellular location">
    <subcellularLocation>
        <location evidence="1">Membrane</location>
        <topology evidence="1">Single-pass membrane protein</topology>
    </subcellularLocation>
</comment>
<dbReference type="InterPro" id="IPR044839">
    <property type="entry name" value="NDR1-like"/>
</dbReference>
<dbReference type="GO" id="GO:0016020">
    <property type="term" value="C:membrane"/>
    <property type="evidence" value="ECO:0007669"/>
    <property type="project" value="UniProtKB-SubCell"/>
</dbReference>
<dbReference type="PANTHER" id="PTHR31234">
    <property type="entry name" value="LATE EMBRYOGENESIS ABUNDANT (LEA) HYDROXYPROLINE-RICH GLYCOPROTEIN FAMILY"/>
    <property type="match status" value="1"/>
</dbReference>
<evidence type="ECO:0000256" key="1">
    <source>
        <dbReference type="ARBA" id="ARBA00004167"/>
    </source>
</evidence>
<evidence type="ECO:0000313" key="7">
    <source>
        <dbReference type="EMBL" id="KAL2635277.1"/>
    </source>
</evidence>
<keyword evidence="3 5" id="KW-1133">Transmembrane helix</keyword>
<accession>A0ABD1YZY2</accession>
<comment type="caution">
    <text evidence="7">The sequence shown here is derived from an EMBL/GenBank/DDBJ whole genome shotgun (WGS) entry which is preliminary data.</text>
</comment>
<evidence type="ECO:0000256" key="3">
    <source>
        <dbReference type="ARBA" id="ARBA00022989"/>
    </source>
</evidence>
<feature type="transmembrane region" description="Helical" evidence="5">
    <location>
        <begin position="21"/>
        <end position="41"/>
    </location>
</feature>
<gene>
    <name evidence="7" type="ORF">R1flu_006756</name>
</gene>
<evidence type="ECO:0000256" key="2">
    <source>
        <dbReference type="ARBA" id="ARBA00022692"/>
    </source>
</evidence>
<feature type="domain" description="Late embryogenesis abundant protein LEA-2 subgroup" evidence="6">
    <location>
        <begin position="78"/>
        <end position="176"/>
    </location>
</feature>
<organism evidence="7 8">
    <name type="scientific">Riccia fluitans</name>
    <dbReference type="NCBI Taxonomy" id="41844"/>
    <lineage>
        <taxon>Eukaryota</taxon>
        <taxon>Viridiplantae</taxon>
        <taxon>Streptophyta</taxon>
        <taxon>Embryophyta</taxon>
        <taxon>Marchantiophyta</taxon>
        <taxon>Marchantiopsida</taxon>
        <taxon>Marchantiidae</taxon>
        <taxon>Marchantiales</taxon>
        <taxon>Ricciaceae</taxon>
        <taxon>Riccia</taxon>
    </lineage>
</organism>
<evidence type="ECO:0000259" key="6">
    <source>
        <dbReference type="Pfam" id="PF03168"/>
    </source>
</evidence>
<dbReference type="EMBL" id="JBHFFA010000003">
    <property type="protein sequence ID" value="KAL2635277.1"/>
    <property type="molecule type" value="Genomic_DNA"/>
</dbReference>
<dbReference type="SUPFAM" id="SSF117070">
    <property type="entry name" value="LEA14-like"/>
    <property type="match status" value="1"/>
</dbReference>
<dbReference type="AlphaFoldDB" id="A0ABD1YZY2"/>
<evidence type="ECO:0000256" key="5">
    <source>
        <dbReference type="SAM" id="Phobius"/>
    </source>
</evidence>
<name>A0ABD1YZY2_9MARC</name>
<feature type="transmembrane region" description="Helical" evidence="5">
    <location>
        <begin position="61"/>
        <end position="80"/>
    </location>
</feature>
<dbReference type="PANTHER" id="PTHR31234:SF65">
    <property type="entry name" value="LATE EMBRYOGENESIS ABUNDANT PROTEIN, LEA_2 SUBGROUP"/>
    <property type="match status" value="1"/>
</dbReference>
<evidence type="ECO:0000256" key="4">
    <source>
        <dbReference type="ARBA" id="ARBA00023136"/>
    </source>
</evidence>
<proteinExistence type="predicted"/>
<evidence type="ECO:0000313" key="8">
    <source>
        <dbReference type="Proteomes" id="UP001605036"/>
    </source>
</evidence>
<dbReference type="Pfam" id="PF03168">
    <property type="entry name" value="LEA_2"/>
    <property type="match status" value="1"/>
</dbReference>
<keyword evidence="4 5" id="KW-0472">Membrane</keyword>
<protein>
    <recommendedName>
        <fullName evidence="6">Late embryogenesis abundant protein LEA-2 subgroup domain-containing protein</fullName>
    </recommendedName>
</protein>
<dbReference type="Gene3D" id="2.60.40.1820">
    <property type="match status" value="1"/>
</dbReference>
<keyword evidence="2 5" id="KW-0812">Transmembrane</keyword>